<organism evidence="11">
    <name type="scientific">marine metagenome</name>
    <dbReference type="NCBI Taxonomy" id="408172"/>
    <lineage>
        <taxon>unclassified sequences</taxon>
        <taxon>metagenomes</taxon>
        <taxon>ecological metagenomes</taxon>
    </lineage>
</organism>
<dbReference type="Pfam" id="PF01066">
    <property type="entry name" value="CDP-OH_P_transf"/>
    <property type="match status" value="1"/>
</dbReference>
<dbReference type="Gene3D" id="1.20.120.1760">
    <property type="match status" value="1"/>
</dbReference>
<dbReference type="GO" id="GO:0008654">
    <property type="term" value="P:phospholipid biosynthetic process"/>
    <property type="evidence" value="ECO:0007669"/>
    <property type="project" value="UniProtKB-KW"/>
</dbReference>
<feature type="transmembrane region" description="Helical" evidence="10">
    <location>
        <begin position="119"/>
        <end position="138"/>
    </location>
</feature>
<evidence type="ECO:0000256" key="2">
    <source>
        <dbReference type="ARBA" id="ARBA00022516"/>
    </source>
</evidence>
<evidence type="ECO:0000256" key="1">
    <source>
        <dbReference type="ARBA" id="ARBA00004141"/>
    </source>
</evidence>
<feature type="transmembrane region" description="Helical" evidence="10">
    <location>
        <begin position="90"/>
        <end position="113"/>
    </location>
</feature>
<evidence type="ECO:0000256" key="5">
    <source>
        <dbReference type="ARBA" id="ARBA00022989"/>
    </source>
</evidence>
<reference evidence="11" key="1">
    <citation type="submission" date="2018-05" db="EMBL/GenBank/DDBJ databases">
        <authorList>
            <person name="Lanie J.A."/>
            <person name="Ng W.-L."/>
            <person name="Kazmierczak K.M."/>
            <person name="Andrzejewski T.M."/>
            <person name="Davidsen T.M."/>
            <person name="Wayne K.J."/>
            <person name="Tettelin H."/>
            <person name="Glass J.I."/>
            <person name="Rusch D."/>
            <person name="Podicherti R."/>
            <person name="Tsui H.-C.T."/>
            <person name="Winkler M.E."/>
        </authorList>
    </citation>
    <scope>NUCLEOTIDE SEQUENCE</scope>
</reference>
<dbReference type="InterPro" id="IPR048254">
    <property type="entry name" value="CDP_ALCOHOL_P_TRANSF_CS"/>
</dbReference>
<dbReference type="PANTHER" id="PTHR14269">
    <property type="entry name" value="CDP-DIACYLGLYCEROL--GLYCEROL-3-PHOSPHATE 3-PHOSPHATIDYLTRANSFERASE-RELATED"/>
    <property type="match status" value="1"/>
</dbReference>
<evidence type="ECO:0000256" key="7">
    <source>
        <dbReference type="ARBA" id="ARBA00023136"/>
    </source>
</evidence>
<gene>
    <name evidence="11" type="ORF">METZ01_LOCUS239930</name>
</gene>
<evidence type="ECO:0000256" key="6">
    <source>
        <dbReference type="ARBA" id="ARBA00023098"/>
    </source>
</evidence>
<evidence type="ECO:0000256" key="9">
    <source>
        <dbReference type="ARBA" id="ARBA00023264"/>
    </source>
</evidence>
<accession>A0A382HIF5</accession>
<comment type="subcellular location">
    <subcellularLocation>
        <location evidence="1">Membrane</location>
        <topology evidence="1">Multi-pass membrane protein</topology>
    </subcellularLocation>
</comment>
<dbReference type="InterPro" id="IPR000462">
    <property type="entry name" value="CDP-OH_P_trans"/>
</dbReference>
<feature type="non-terminal residue" evidence="11">
    <location>
        <position position="144"/>
    </location>
</feature>
<sequence>MIIFASVFDFFDGWFARKLKEGSNFGAELDSLSDFISFGVAPSLLIYFWSLSELKSLGWSIALFFSACAALRLARFTADIYLTSKPIDSSLYFTGVPSPAAAGLSILPLFIYFEFNLPIVQNSYLNLINLALIGFLMISKIPTI</sequence>
<keyword evidence="5 10" id="KW-1133">Transmembrane helix</keyword>
<keyword evidence="6" id="KW-0443">Lipid metabolism</keyword>
<evidence type="ECO:0000256" key="4">
    <source>
        <dbReference type="ARBA" id="ARBA00022692"/>
    </source>
</evidence>
<keyword evidence="7 10" id="KW-0472">Membrane</keyword>
<dbReference type="AlphaFoldDB" id="A0A382HIF5"/>
<keyword evidence="3" id="KW-0808">Transferase</keyword>
<dbReference type="EMBL" id="UINC01061471">
    <property type="protein sequence ID" value="SVB87076.1"/>
    <property type="molecule type" value="Genomic_DNA"/>
</dbReference>
<dbReference type="InterPro" id="IPR043130">
    <property type="entry name" value="CDP-OH_PTrfase_TM_dom"/>
</dbReference>
<feature type="transmembrane region" description="Helical" evidence="10">
    <location>
        <begin position="57"/>
        <end position="78"/>
    </location>
</feature>
<keyword evidence="2" id="KW-0444">Lipid biosynthesis</keyword>
<evidence type="ECO:0000256" key="3">
    <source>
        <dbReference type="ARBA" id="ARBA00022679"/>
    </source>
</evidence>
<dbReference type="GO" id="GO:0016020">
    <property type="term" value="C:membrane"/>
    <property type="evidence" value="ECO:0007669"/>
    <property type="project" value="UniProtKB-SubCell"/>
</dbReference>
<keyword evidence="8" id="KW-0594">Phospholipid biosynthesis</keyword>
<evidence type="ECO:0000256" key="8">
    <source>
        <dbReference type="ARBA" id="ARBA00023209"/>
    </source>
</evidence>
<dbReference type="InterPro" id="IPR050324">
    <property type="entry name" value="CDP-alcohol_PTase-I"/>
</dbReference>
<dbReference type="PROSITE" id="PS00379">
    <property type="entry name" value="CDP_ALCOHOL_P_TRANSF"/>
    <property type="match status" value="1"/>
</dbReference>
<keyword evidence="9" id="KW-1208">Phospholipid metabolism</keyword>
<dbReference type="PANTHER" id="PTHR14269:SF61">
    <property type="entry name" value="CDP-DIACYLGLYCEROL--SERINE O-PHOSPHATIDYLTRANSFERASE"/>
    <property type="match status" value="1"/>
</dbReference>
<keyword evidence="4 10" id="KW-0812">Transmembrane</keyword>
<proteinExistence type="predicted"/>
<dbReference type="GO" id="GO:0016780">
    <property type="term" value="F:phosphotransferase activity, for other substituted phosphate groups"/>
    <property type="evidence" value="ECO:0007669"/>
    <property type="project" value="InterPro"/>
</dbReference>
<evidence type="ECO:0000313" key="11">
    <source>
        <dbReference type="EMBL" id="SVB87076.1"/>
    </source>
</evidence>
<protein>
    <recommendedName>
        <fullName evidence="12">CDP-diacylglycerol--serine O-phosphatidyltransferase</fullName>
    </recommendedName>
</protein>
<evidence type="ECO:0000256" key="10">
    <source>
        <dbReference type="SAM" id="Phobius"/>
    </source>
</evidence>
<evidence type="ECO:0008006" key="12">
    <source>
        <dbReference type="Google" id="ProtNLM"/>
    </source>
</evidence>
<name>A0A382HIF5_9ZZZZ</name>
<feature type="transmembrane region" description="Helical" evidence="10">
    <location>
        <begin position="32"/>
        <end position="51"/>
    </location>
</feature>